<dbReference type="Gene3D" id="3.10.260.10">
    <property type="entry name" value="Transcription regulator HTH, APSES-type DNA-binding domain"/>
    <property type="match status" value="1"/>
</dbReference>
<protein>
    <submittedName>
        <fullName evidence="2">Transcription regulator HTH, apses-type DNA-binding domain-containing protein</fullName>
    </submittedName>
</protein>
<evidence type="ECO:0000313" key="2">
    <source>
        <dbReference type="EMBL" id="KAK0648043.1"/>
    </source>
</evidence>
<dbReference type="PANTHER" id="PTHR47792">
    <property type="entry name" value="PROTEIN SOK2-RELATED"/>
    <property type="match status" value="1"/>
</dbReference>
<keyword evidence="2" id="KW-0238">DNA-binding</keyword>
<dbReference type="SUPFAM" id="SSF54616">
    <property type="entry name" value="DNA-binding domain of Mlu1-box binding protein MBP1"/>
    <property type="match status" value="1"/>
</dbReference>
<dbReference type="GO" id="GO:0045944">
    <property type="term" value="P:positive regulation of transcription by RNA polymerase II"/>
    <property type="evidence" value="ECO:0007669"/>
    <property type="project" value="TreeGrafter"/>
</dbReference>
<evidence type="ECO:0000313" key="3">
    <source>
        <dbReference type="Proteomes" id="UP001174936"/>
    </source>
</evidence>
<dbReference type="Proteomes" id="UP001174936">
    <property type="component" value="Unassembled WGS sequence"/>
</dbReference>
<dbReference type="GO" id="GO:0043565">
    <property type="term" value="F:sequence-specific DNA binding"/>
    <property type="evidence" value="ECO:0007669"/>
    <property type="project" value="TreeGrafter"/>
</dbReference>
<comment type="caution">
    <text evidence="2">The sequence shown here is derived from an EMBL/GenBank/DDBJ whole genome shotgun (WGS) entry which is preliminary data.</text>
</comment>
<gene>
    <name evidence="2" type="ORF">B0T16DRAFT_312200</name>
</gene>
<dbReference type="GO" id="GO:0003700">
    <property type="term" value="F:DNA-binding transcription factor activity"/>
    <property type="evidence" value="ECO:0007669"/>
    <property type="project" value="TreeGrafter"/>
</dbReference>
<dbReference type="InterPro" id="IPR003163">
    <property type="entry name" value="Tscrpt_reg_HTH_APSES-type"/>
</dbReference>
<dbReference type="PROSITE" id="PS51299">
    <property type="entry name" value="HTH_APSES"/>
    <property type="match status" value="1"/>
</dbReference>
<dbReference type="EMBL" id="JAULSV010000003">
    <property type="protein sequence ID" value="KAK0648043.1"/>
    <property type="molecule type" value="Genomic_DNA"/>
</dbReference>
<evidence type="ECO:0000259" key="1">
    <source>
        <dbReference type="PROSITE" id="PS51299"/>
    </source>
</evidence>
<feature type="domain" description="HTH APSES-type" evidence="1">
    <location>
        <begin position="2"/>
        <end position="106"/>
    </location>
</feature>
<dbReference type="PANTHER" id="PTHR47792:SF1">
    <property type="entry name" value="PROTEIN SOK2-RELATED"/>
    <property type="match status" value="1"/>
</dbReference>
<dbReference type="GO" id="GO:0005634">
    <property type="term" value="C:nucleus"/>
    <property type="evidence" value="ECO:0007669"/>
    <property type="project" value="TreeGrafter"/>
</dbReference>
<name>A0AA39Y8L7_9PEZI</name>
<feature type="non-terminal residue" evidence="2">
    <location>
        <position position="1"/>
    </location>
</feature>
<dbReference type="AlphaFoldDB" id="A0AA39Y8L7"/>
<reference evidence="2" key="1">
    <citation type="submission" date="2023-06" db="EMBL/GenBank/DDBJ databases">
        <title>Genome-scale phylogeny and comparative genomics of the fungal order Sordariales.</title>
        <authorList>
            <consortium name="Lawrence Berkeley National Laboratory"/>
            <person name="Hensen N."/>
            <person name="Bonometti L."/>
            <person name="Westerberg I."/>
            <person name="Brannstrom I.O."/>
            <person name="Guillou S."/>
            <person name="Cros-Aarteil S."/>
            <person name="Calhoun S."/>
            <person name="Haridas S."/>
            <person name="Kuo A."/>
            <person name="Mondo S."/>
            <person name="Pangilinan J."/>
            <person name="Riley R."/>
            <person name="Labutti K."/>
            <person name="Andreopoulos B."/>
            <person name="Lipzen A."/>
            <person name="Chen C."/>
            <person name="Yanf M."/>
            <person name="Daum C."/>
            <person name="Ng V."/>
            <person name="Clum A."/>
            <person name="Steindorff A."/>
            <person name="Ohm R."/>
            <person name="Martin F."/>
            <person name="Silar P."/>
            <person name="Natvig D."/>
            <person name="Lalanne C."/>
            <person name="Gautier V."/>
            <person name="Ament-Velasquez S.L."/>
            <person name="Kruys A."/>
            <person name="Hutchinson M.I."/>
            <person name="Powell A.J."/>
            <person name="Barry K."/>
            <person name="Miller A.N."/>
            <person name="Grigoriev I.V."/>
            <person name="Debuchy R."/>
            <person name="Gladieux P."/>
            <person name="Thoren M.H."/>
            <person name="Johannesson H."/>
        </authorList>
    </citation>
    <scope>NUCLEOTIDE SEQUENCE</scope>
    <source>
        <strain evidence="2">SMH2532-1</strain>
    </source>
</reference>
<sequence>PRVVATLWEDEGTLLFTVQLNGVSVTRREDNHMVNASALLKAAGWSTERAEGRLEGEEVRHVVEGACSEYLDGVWVPFSEAMDIANEAGVVEGLYPLFVYNLGALL</sequence>
<dbReference type="InterPro" id="IPR029790">
    <property type="entry name" value="EFG1/Phd1/StuA"/>
</dbReference>
<feature type="non-terminal residue" evidence="2">
    <location>
        <position position="106"/>
    </location>
</feature>
<organism evidence="2 3">
    <name type="scientific">Cercophora newfieldiana</name>
    <dbReference type="NCBI Taxonomy" id="92897"/>
    <lineage>
        <taxon>Eukaryota</taxon>
        <taxon>Fungi</taxon>
        <taxon>Dikarya</taxon>
        <taxon>Ascomycota</taxon>
        <taxon>Pezizomycotina</taxon>
        <taxon>Sordariomycetes</taxon>
        <taxon>Sordariomycetidae</taxon>
        <taxon>Sordariales</taxon>
        <taxon>Lasiosphaeriaceae</taxon>
        <taxon>Cercophora</taxon>
    </lineage>
</organism>
<dbReference type="InterPro" id="IPR036887">
    <property type="entry name" value="HTH_APSES_sf"/>
</dbReference>
<accession>A0AA39Y8L7</accession>
<keyword evidence="3" id="KW-1185">Reference proteome</keyword>
<proteinExistence type="predicted"/>